<gene>
    <name evidence="3" type="ORF">UFOVP1307_64</name>
    <name evidence="1" type="ORF">UFOVP651_59</name>
    <name evidence="2" type="ORF">UFOVP902_138</name>
</gene>
<dbReference type="EMBL" id="LR796625">
    <property type="protein sequence ID" value="CAB4155025.1"/>
    <property type="molecule type" value="Genomic_DNA"/>
</dbReference>
<reference evidence="2" key="1">
    <citation type="submission" date="2020-05" db="EMBL/GenBank/DDBJ databases">
        <authorList>
            <person name="Chiriac C."/>
            <person name="Salcher M."/>
            <person name="Ghai R."/>
            <person name="Kavagutti S V."/>
        </authorList>
    </citation>
    <scope>NUCLEOTIDE SEQUENCE</scope>
</reference>
<dbReference type="EMBL" id="LR797270">
    <property type="protein sequence ID" value="CAB4198296.1"/>
    <property type="molecule type" value="Genomic_DNA"/>
</dbReference>
<proteinExistence type="predicted"/>
<dbReference type="EMBL" id="LR796859">
    <property type="protein sequence ID" value="CAB4170899.1"/>
    <property type="molecule type" value="Genomic_DNA"/>
</dbReference>
<name>A0A6J5PG87_9CAUD</name>
<evidence type="ECO:0000313" key="3">
    <source>
        <dbReference type="EMBL" id="CAB4198296.1"/>
    </source>
</evidence>
<accession>A0A6J5PG87</accession>
<protein>
    <submittedName>
        <fullName evidence="2">Uncharacterized protein</fullName>
    </submittedName>
</protein>
<evidence type="ECO:0000313" key="2">
    <source>
        <dbReference type="EMBL" id="CAB4170899.1"/>
    </source>
</evidence>
<sequence>MFVNVIFISINKEHAVIRLTDLLLEGAQDDPNYVQYWMIKHAPSIAQQLGETTSRLLGGGMNGLAWLLQSGRVMKLTPDTKEVAAASRYRTKQTVPHLVAVYDVRPITGPRADIANPEFAATADPWFKRMQADRINATEPWYVIIMDHVTPFTETEQFMWFRAQHMYLDAGFPDAQVLDALQMRETEMPRAKGQLTTGWIERLMQQRSSVISAFRRNRVYDSEAHGENMGWNQQGKLVHFDWWMLGDPKSDWGSRYEYKPRRLNKPVRYDATGIDTPGDPNM</sequence>
<evidence type="ECO:0000313" key="1">
    <source>
        <dbReference type="EMBL" id="CAB4155025.1"/>
    </source>
</evidence>
<organism evidence="2">
    <name type="scientific">uncultured Caudovirales phage</name>
    <dbReference type="NCBI Taxonomy" id="2100421"/>
    <lineage>
        <taxon>Viruses</taxon>
        <taxon>Duplodnaviria</taxon>
        <taxon>Heunggongvirae</taxon>
        <taxon>Uroviricota</taxon>
        <taxon>Caudoviricetes</taxon>
        <taxon>Peduoviridae</taxon>
        <taxon>Maltschvirus</taxon>
        <taxon>Maltschvirus maltsch</taxon>
    </lineage>
</organism>